<evidence type="ECO:0000256" key="1">
    <source>
        <dbReference type="ARBA" id="ARBA00001947"/>
    </source>
</evidence>
<comment type="similarity">
    <text evidence="2 8">Belongs to the alpha-carbonic anhydrase family.</text>
</comment>
<comment type="cofactor">
    <cofactor evidence="1 8">
        <name>Zn(2+)</name>
        <dbReference type="ChEBI" id="CHEBI:29105"/>
    </cofactor>
</comment>
<dbReference type="InterPro" id="IPR023561">
    <property type="entry name" value="Carbonic_anhydrase_a-class"/>
</dbReference>
<reference evidence="10 11" key="1">
    <citation type="journal article" date="2023" name="Arcadia Sci">
        <title>De novo assembly of a long-read Amblyomma americanum tick genome.</title>
        <authorList>
            <person name="Chou S."/>
            <person name="Poskanzer K.E."/>
            <person name="Rollins M."/>
            <person name="Thuy-Boun P.S."/>
        </authorList>
    </citation>
    <scope>NUCLEOTIDE SEQUENCE [LARGE SCALE GENOMIC DNA]</scope>
    <source>
        <strain evidence="10">F_SG_1</strain>
        <tissue evidence="10">Salivary glands</tissue>
    </source>
</reference>
<evidence type="ECO:0000256" key="3">
    <source>
        <dbReference type="ARBA" id="ARBA00012925"/>
    </source>
</evidence>
<dbReference type="PANTHER" id="PTHR18952">
    <property type="entry name" value="CARBONIC ANHYDRASE"/>
    <property type="match status" value="1"/>
</dbReference>
<organism evidence="10 11">
    <name type="scientific">Amblyomma americanum</name>
    <name type="common">Lone star tick</name>
    <dbReference type="NCBI Taxonomy" id="6943"/>
    <lineage>
        <taxon>Eukaryota</taxon>
        <taxon>Metazoa</taxon>
        <taxon>Ecdysozoa</taxon>
        <taxon>Arthropoda</taxon>
        <taxon>Chelicerata</taxon>
        <taxon>Arachnida</taxon>
        <taxon>Acari</taxon>
        <taxon>Parasitiformes</taxon>
        <taxon>Ixodida</taxon>
        <taxon>Ixodoidea</taxon>
        <taxon>Ixodidae</taxon>
        <taxon>Amblyomminae</taxon>
        <taxon>Amblyomma</taxon>
    </lineage>
</organism>
<evidence type="ECO:0000256" key="2">
    <source>
        <dbReference type="ARBA" id="ARBA00010718"/>
    </source>
</evidence>
<dbReference type="PANTHER" id="PTHR18952:SF141">
    <property type="entry name" value="CARBONIC ANHYDRASE"/>
    <property type="match status" value="1"/>
</dbReference>
<feature type="domain" description="Alpha-carbonic anhydrase" evidence="9">
    <location>
        <begin position="12"/>
        <end position="266"/>
    </location>
</feature>
<proteinExistence type="inferred from homology"/>
<evidence type="ECO:0000256" key="6">
    <source>
        <dbReference type="ARBA" id="ARBA00023239"/>
    </source>
</evidence>
<dbReference type="GO" id="GO:0004089">
    <property type="term" value="F:carbonate dehydratase activity"/>
    <property type="evidence" value="ECO:0007669"/>
    <property type="project" value="UniProtKB-UniRule"/>
</dbReference>
<name>A0AAQ4DMM4_AMBAM</name>
<evidence type="ECO:0000256" key="4">
    <source>
        <dbReference type="ARBA" id="ARBA00022723"/>
    </source>
</evidence>
<comment type="catalytic activity">
    <reaction evidence="7 8">
        <text>hydrogencarbonate + H(+) = CO2 + H2O</text>
        <dbReference type="Rhea" id="RHEA:10748"/>
        <dbReference type="ChEBI" id="CHEBI:15377"/>
        <dbReference type="ChEBI" id="CHEBI:15378"/>
        <dbReference type="ChEBI" id="CHEBI:16526"/>
        <dbReference type="ChEBI" id="CHEBI:17544"/>
        <dbReference type="EC" id="4.2.1.1"/>
    </reaction>
</comment>
<dbReference type="PROSITE" id="PS00162">
    <property type="entry name" value="ALPHA_CA_1"/>
    <property type="match status" value="1"/>
</dbReference>
<dbReference type="InterPro" id="IPR036398">
    <property type="entry name" value="CA_dom_sf"/>
</dbReference>
<keyword evidence="5 8" id="KW-0862">Zinc</keyword>
<dbReference type="PROSITE" id="PS51144">
    <property type="entry name" value="ALPHA_CA_2"/>
    <property type="match status" value="1"/>
</dbReference>
<dbReference type="GO" id="GO:0008270">
    <property type="term" value="F:zinc ion binding"/>
    <property type="evidence" value="ECO:0007669"/>
    <property type="project" value="UniProtKB-UniRule"/>
</dbReference>
<dbReference type="InterPro" id="IPR001148">
    <property type="entry name" value="CA_dom"/>
</dbReference>
<evidence type="ECO:0000256" key="8">
    <source>
        <dbReference type="RuleBase" id="RU367011"/>
    </source>
</evidence>
<sequence length="272" mass="30790">MSSTCLFKCFCPTWLWRCWLQYEKSVGDKQSPIDIRRKTVLQDPSLNKTTLQWSNTGLRCTHLLNTGRGWEVSVAAPGPNLRGGPLAYNYQLAQFHGHWSNSIAHGSEHTVDGEHYAGELHLVHYNADRYKSLAEATFAEEGLQVVGVFLKEGSLHPEVGKIVDCLSNVIYKGQKCALEQHLDVTSFIPERSSYWTYEGSLTSPPWSENVTWIVYKEAIEVSLQQLQAFQKLTSHSETILAPRDGFIVKNTRGTQPLRDRVVREPLDELAPF</sequence>
<gene>
    <name evidence="10" type="ORF">V5799_033677</name>
</gene>
<protein>
    <recommendedName>
        <fullName evidence="3 8">Carbonic anhydrase</fullName>
        <ecNumber evidence="3 8">4.2.1.1</ecNumber>
    </recommendedName>
</protein>
<dbReference type="EMBL" id="JARKHS020029066">
    <property type="protein sequence ID" value="KAK8763714.1"/>
    <property type="molecule type" value="Genomic_DNA"/>
</dbReference>
<accession>A0AAQ4DMM4</accession>
<evidence type="ECO:0000256" key="7">
    <source>
        <dbReference type="ARBA" id="ARBA00048348"/>
    </source>
</evidence>
<keyword evidence="6 8" id="KW-0456">Lyase</keyword>
<dbReference type="Gene3D" id="3.10.200.10">
    <property type="entry name" value="Alpha carbonic anhydrase"/>
    <property type="match status" value="1"/>
</dbReference>
<dbReference type="Pfam" id="PF00194">
    <property type="entry name" value="Carb_anhydrase"/>
    <property type="match status" value="1"/>
</dbReference>
<comment type="function">
    <text evidence="8">Reversible hydration of carbon dioxide.</text>
</comment>
<dbReference type="SMART" id="SM01057">
    <property type="entry name" value="Carb_anhydrase"/>
    <property type="match status" value="1"/>
</dbReference>
<comment type="caution">
    <text evidence="10">The sequence shown here is derived from an EMBL/GenBank/DDBJ whole genome shotgun (WGS) entry which is preliminary data.</text>
</comment>
<evidence type="ECO:0000256" key="5">
    <source>
        <dbReference type="ARBA" id="ARBA00022833"/>
    </source>
</evidence>
<dbReference type="Proteomes" id="UP001321473">
    <property type="component" value="Unassembled WGS sequence"/>
</dbReference>
<dbReference type="GO" id="GO:0005737">
    <property type="term" value="C:cytoplasm"/>
    <property type="evidence" value="ECO:0007669"/>
    <property type="project" value="TreeGrafter"/>
</dbReference>
<keyword evidence="11" id="KW-1185">Reference proteome</keyword>
<dbReference type="InterPro" id="IPR018338">
    <property type="entry name" value="Carbonic_anhydrase_a-class_CS"/>
</dbReference>
<dbReference type="SUPFAM" id="SSF51069">
    <property type="entry name" value="Carbonic anhydrase"/>
    <property type="match status" value="1"/>
</dbReference>
<evidence type="ECO:0000313" key="11">
    <source>
        <dbReference type="Proteomes" id="UP001321473"/>
    </source>
</evidence>
<dbReference type="EC" id="4.2.1.1" evidence="3 8"/>
<dbReference type="CDD" id="cd00326">
    <property type="entry name" value="alpha_CA"/>
    <property type="match status" value="1"/>
</dbReference>
<keyword evidence="4 8" id="KW-0479">Metal-binding</keyword>
<evidence type="ECO:0000259" key="9">
    <source>
        <dbReference type="PROSITE" id="PS51144"/>
    </source>
</evidence>
<dbReference type="AlphaFoldDB" id="A0AAQ4DMM4"/>
<evidence type="ECO:0000313" key="10">
    <source>
        <dbReference type="EMBL" id="KAK8763714.1"/>
    </source>
</evidence>